<feature type="transmembrane region" description="Helical" evidence="2">
    <location>
        <begin position="134"/>
        <end position="155"/>
    </location>
</feature>
<feature type="compositionally biased region" description="Polar residues" evidence="1">
    <location>
        <begin position="344"/>
        <end position="358"/>
    </location>
</feature>
<feature type="region of interest" description="Disordered" evidence="1">
    <location>
        <begin position="311"/>
        <end position="358"/>
    </location>
</feature>
<organism evidence="3 4">
    <name type="scientific">Aplosporella prunicola CBS 121167</name>
    <dbReference type="NCBI Taxonomy" id="1176127"/>
    <lineage>
        <taxon>Eukaryota</taxon>
        <taxon>Fungi</taxon>
        <taxon>Dikarya</taxon>
        <taxon>Ascomycota</taxon>
        <taxon>Pezizomycotina</taxon>
        <taxon>Dothideomycetes</taxon>
        <taxon>Dothideomycetes incertae sedis</taxon>
        <taxon>Botryosphaeriales</taxon>
        <taxon>Aplosporellaceae</taxon>
        <taxon>Aplosporella</taxon>
    </lineage>
</organism>
<keyword evidence="2" id="KW-0812">Transmembrane</keyword>
<feature type="transmembrane region" description="Helical" evidence="2">
    <location>
        <begin position="62"/>
        <end position="87"/>
    </location>
</feature>
<feature type="transmembrane region" description="Helical" evidence="2">
    <location>
        <begin position="282"/>
        <end position="304"/>
    </location>
</feature>
<name>A0A6A6BIF0_9PEZI</name>
<proteinExistence type="predicted"/>
<dbReference type="PANTHER" id="PTHR38848:SF3">
    <property type="entry name" value="G-PROTEIN COUPLED RECEPTORS FAMILY 3 PROFILE DOMAIN-CONTAINING PROTEIN"/>
    <property type="match status" value="1"/>
</dbReference>
<dbReference type="PANTHER" id="PTHR38848">
    <property type="entry name" value="G-PROTEIN COUPLED RECEPTORS FAMILY 3 PROFILE DOMAIN-CONTAINING PROTEIN"/>
    <property type="match status" value="1"/>
</dbReference>
<feature type="compositionally biased region" description="Low complexity" evidence="1">
    <location>
        <begin position="313"/>
        <end position="324"/>
    </location>
</feature>
<feature type="transmembrane region" description="Helical" evidence="2">
    <location>
        <begin position="93"/>
        <end position="114"/>
    </location>
</feature>
<keyword evidence="2" id="KW-0472">Membrane</keyword>
<feature type="transmembrane region" description="Helical" evidence="2">
    <location>
        <begin position="175"/>
        <end position="202"/>
    </location>
</feature>
<dbReference type="OrthoDB" id="3210850at2759"/>
<dbReference type="GeneID" id="54299456"/>
<reference evidence="3" key="1">
    <citation type="journal article" date="2020" name="Stud. Mycol.">
        <title>101 Dothideomycetes genomes: a test case for predicting lifestyles and emergence of pathogens.</title>
        <authorList>
            <person name="Haridas S."/>
            <person name="Albert R."/>
            <person name="Binder M."/>
            <person name="Bloem J."/>
            <person name="Labutti K."/>
            <person name="Salamov A."/>
            <person name="Andreopoulos B."/>
            <person name="Baker S."/>
            <person name="Barry K."/>
            <person name="Bills G."/>
            <person name="Bluhm B."/>
            <person name="Cannon C."/>
            <person name="Castanera R."/>
            <person name="Culley D."/>
            <person name="Daum C."/>
            <person name="Ezra D."/>
            <person name="Gonzalez J."/>
            <person name="Henrissat B."/>
            <person name="Kuo A."/>
            <person name="Liang C."/>
            <person name="Lipzen A."/>
            <person name="Lutzoni F."/>
            <person name="Magnuson J."/>
            <person name="Mondo S."/>
            <person name="Nolan M."/>
            <person name="Ohm R."/>
            <person name="Pangilinan J."/>
            <person name="Park H.-J."/>
            <person name="Ramirez L."/>
            <person name="Alfaro M."/>
            <person name="Sun H."/>
            <person name="Tritt A."/>
            <person name="Yoshinaga Y."/>
            <person name="Zwiers L.-H."/>
            <person name="Turgeon B."/>
            <person name="Goodwin S."/>
            <person name="Spatafora J."/>
            <person name="Crous P."/>
            <person name="Grigoriev I."/>
        </authorList>
    </citation>
    <scope>NUCLEOTIDE SEQUENCE</scope>
    <source>
        <strain evidence="3">CBS 121167</strain>
    </source>
</reference>
<gene>
    <name evidence="3" type="ORF">K452DRAFT_296883</name>
</gene>
<dbReference type="RefSeq" id="XP_033399634.1">
    <property type="nucleotide sequence ID" value="XM_033541959.1"/>
</dbReference>
<evidence type="ECO:0008006" key="5">
    <source>
        <dbReference type="Google" id="ProtNLM"/>
    </source>
</evidence>
<feature type="transmembrane region" description="Helical" evidence="2">
    <location>
        <begin position="23"/>
        <end position="41"/>
    </location>
</feature>
<dbReference type="EMBL" id="ML995481">
    <property type="protein sequence ID" value="KAF2143922.1"/>
    <property type="molecule type" value="Genomic_DNA"/>
</dbReference>
<dbReference type="Proteomes" id="UP000799438">
    <property type="component" value="Unassembled WGS sequence"/>
</dbReference>
<evidence type="ECO:0000313" key="4">
    <source>
        <dbReference type="Proteomes" id="UP000799438"/>
    </source>
</evidence>
<keyword evidence="4" id="KW-1185">Reference proteome</keyword>
<dbReference type="AlphaFoldDB" id="A0A6A6BIF0"/>
<evidence type="ECO:0000256" key="1">
    <source>
        <dbReference type="SAM" id="MobiDB-lite"/>
    </source>
</evidence>
<evidence type="ECO:0000256" key="2">
    <source>
        <dbReference type="SAM" id="Phobius"/>
    </source>
</evidence>
<protein>
    <recommendedName>
        <fullName evidence="5">G-protein coupled receptors family 1 profile domain-containing protein</fullName>
    </recommendedName>
</protein>
<accession>A0A6A6BIF0</accession>
<feature type="transmembrane region" description="Helical" evidence="2">
    <location>
        <begin position="252"/>
        <end position="276"/>
    </location>
</feature>
<sequence>MDAQLLARHGNAVDGNPDVHTPHILFTSFSMVCMAILALLFGSRVKHVCTKRLSKLNPMRCIVAGLYAFGMCYVATSAIIQCGFGMMSHKLCFTAAVTCLAFYLGSKTLLYLFLVERTHAIRASYKRRFQDKYWIVSMAIVLLGFGALAACGLMSPMSEMSKQDGICYIGVPQKIAAPFLAYDVAINVGFTGLFICLLWPLLRFHQKGLSSAEPIFPRPYARNENVDIEMTTSRQTFVDPNKQRVIGTLKKLLWKTIIGAILVMLPTVGNLTVSLIVAGHGQGWYCFILCICDVTWEACVIHWLTVDPDNADNRGGNSNSQRSSDTTGRVGVRTSTLRQDDSSSKTAVETTERQSSMQ</sequence>
<evidence type="ECO:0000313" key="3">
    <source>
        <dbReference type="EMBL" id="KAF2143922.1"/>
    </source>
</evidence>
<keyword evidence="2" id="KW-1133">Transmembrane helix</keyword>